<organism evidence="16 17">
    <name type="scientific">Drosophila pseudoobscura pseudoobscura</name>
    <name type="common">Fruit fly</name>
    <dbReference type="NCBI Taxonomy" id="46245"/>
    <lineage>
        <taxon>Eukaryota</taxon>
        <taxon>Metazoa</taxon>
        <taxon>Ecdysozoa</taxon>
        <taxon>Arthropoda</taxon>
        <taxon>Hexapoda</taxon>
        <taxon>Insecta</taxon>
        <taxon>Pterygota</taxon>
        <taxon>Neoptera</taxon>
        <taxon>Endopterygota</taxon>
        <taxon>Diptera</taxon>
        <taxon>Brachycera</taxon>
        <taxon>Muscomorpha</taxon>
        <taxon>Ephydroidea</taxon>
        <taxon>Drosophilidae</taxon>
        <taxon>Drosophila</taxon>
        <taxon>Sophophora</taxon>
    </lineage>
</organism>
<evidence type="ECO:0000313" key="17">
    <source>
        <dbReference type="RefSeq" id="XP_001360483.2"/>
    </source>
</evidence>
<dbReference type="PANTHER" id="PTHR24292:SF93">
    <property type="entry name" value="CYTOCHROME P450 310A1-RELATED"/>
    <property type="match status" value="1"/>
</dbReference>
<keyword evidence="9 14" id="KW-0560">Oxidoreductase</keyword>
<dbReference type="InParanoid" id="A0A6I8UTE4"/>
<dbReference type="SUPFAM" id="SSF48264">
    <property type="entry name" value="Cytochrome P450"/>
    <property type="match status" value="1"/>
</dbReference>
<dbReference type="InterPro" id="IPR002401">
    <property type="entry name" value="Cyt_P450_E_grp-I"/>
</dbReference>
<evidence type="ECO:0000256" key="15">
    <source>
        <dbReference type="SAM" id="SignalP"/>
    </source>
</evidence>
<evidence type="ECO:0000256" key="12">
    <source>
        <dbReference type="ARBA" id="ARBA00023136"/>
    </source>
</evidence>
<dbReference type="RefSeq" id="XP_001360483.2">
    <property type="nucleotide sequence ID" value="XM_001360446.4"/>
</dbReference>
<dbReference type="PROSITE" id="PS00086">
    <property type="entry name" value="CYTOCHROME_P450"/>
    <property type="match status" value="1"/>
</dbReference>
<evidence type="ECO:0000256" key="3">
    <source>
        <dbReference type="ARBA" id="ARBA00004406"/>
    </source>
</evidence>
<sequence>MWAILTLLTLALGLLYQFVRRHYSSWQRLGVDEETPKIPMGILDTVMKQEMSLGMVLSDIYKRHQGKIVGIYMMNKRSILVRDAQLARQIMTSDFASFHDRGVYVDEKNDPLSANLFNLRGASWRNLRKKITPSFSSGKIKGMFGTIDDVGDKMVQHLKGVLERAGADNEIDIKEMMTTYAVDIIGSVIFGLEIDSFTNPNNEFRAISNEEARSKSLLLKIHNMAMFICPPIAKLMNRLGFESAILTALRDMMKRTIEFRESNNVVRKDLLQLLIRLRNTGRIGEDDDEVWDMETVQEELKAMSIEKIAAQAFLFYVAGSESTAAAAAFTLYELAMYPELLKEARDELDTVLQRHNLEGTGKLTYEAVHDLKFLDLCLKETLRKYPGLPFLNRECTEDYLVPGTRHTITKGTPILISLFAIHRDPVYFPNPEGYDPHRFDADKMNYDQAAYMPFGEGPRHCIALRMGEVNTKVAVAKILANFDLVQAPHKEVEFRFDAAPVMVPKEGLKLRLNKRK</sequence>
<comment type="similarity">
    <text evidence="4 14">Belongs to the cytochrome P450 family.</text>
</comment>
<dbReference type="PRINTS" id="PR00385">
    <property type="entry name" value="P450"/>
</dbReference>
<feature type="binding site" description="axial binding residue" evidence="13">
    <location>
        <position position="461"/>
    </location>
    <ligand>
        <name>heme</name>
        <dbReference type="ChEBI" id="CHEBI:30413"/>
    </ligand>
    <ligandPart>
        <name>Fe</name>
        <dbReference type="ChEBI" id="CHEBI:18248"/>
    </ligandPart>
</feature>
<evidence type="ECO:0000256" key="8">
    <source>
        <dbReference type="ARBA" id="ARBA00022848"/>
    </source>
</evidence>
<keyword evidence="7" id="KW-0256">Endoplasmic reticulum</keyword>
<keyword evidence="16" id="KW-1185">Reference proteome</keyword>
<comment type="subcellular location">
    <subcellularLocation>
        <location evidence="3">Endoplasmic reticulum membrane</location>
        <topology evidence="3">Peripheral membrane protein</topology>
    </subcellularLocation>
    <subcellularLocation>
        <location evidence="2">Microsome membrane</location>
        <topology evidence="2">Peripheral membrane protein</topology>
    </subcellularLocation>
</comment>
<evidence type="ECO:0000256" key="10">
    <source>
        <dbReference type="ARBA" id="ARBA00023004"/>
    </source>
</evidence>
<dbReference type="InterPro" id="IPR050476">
    <property type="entry name" value="Insect_CytP450_Detox"/>
</dbReference>
<comment type="cofactor">
    <cofactor evidence="1 13">
        <name>heme</name>
        <dbReference type="ChEBI" id="CHEBI:30413"/>
    </cofactor>
</comment>
<reference evidence="16" key="1">
    <citation type="submission" date="2024-06" db="UniProtKB">
        <authorList>
            <consortium name="RefSeq"/>
        </authorList>
    </citation>
    <scope>NUCLEOTIDE SEQUENCE [LARGE SCALE GENOMIC DNA]</scope>
    <source>
        <strain evidence="16">MV2-25</strain>
    </source>
</reference>
<keyword evidence="5 13" id="KW-0349">Heme</keyword>
<dbReference type="InterPro" id="IPR036396">
    <property type="entry name" value="Cyt_P450_sf"/>
</dbReference>
<keyword evidence="15" id="KW-0732">Signal</keyword>
<dbReference type="InterPro" id="IPR001128">
    <property type="entry name" value="Cyt_P450"/>
</dbReference>
<dbReference type="Proteomes" id="UP000001819">
    <property type="component" value="Chromosome 3"/>
</dbReference>
<proteinExistence type="inferred from homology"/>
<evidence type="ECO:0000256" key="2">
    <source>
        <dbReference type="ARBA" id="ARBA00004174"/>
    </source>
</evidence>
<dbReference type="FunCoup" id="A0A6I8UTE4">
    <property type="interactions" value="24"/>
</dbReference>
<evidence type="ECO:0000313" key="16">
    <source>
        <dbReference type="Proteomes" id="UP000001819"/>
    </source>
</evidence>
<evidence type="ECO:0000256" key="14">
    <source>
        <dbReference type="RuleBase" id="RU000461"/>
    </source>
</evidence>
<dbReference type="Gene3D" id="1.10.630.10">
    <property type="entry name" value="Cytochrome P450"/>
    <property type="match status" value="1"/>
</dbReference>
<keyword evidence="6 13" id="KW-0479">Metal-binding</keyword>
<dbReference type="PANTHER" id="PTHR24292">
    <property type="entry name" value="CYTOCHROME P450"/>
    <property type="match status" value="1"/>
</dbReference>
<dbReference type="GO" id="GO:0005789">
    <property type="term" value="C:endoplasmic reticulum membrane"/>
    <property type="evidence" value="ECO:0007669"/>
    <property type="project" value="UniProtKB-SubCell"/>
</dbReference>
<evidence type="ECO:0000256" key="4">
    <source>
        <dbReference type="ARBA" id="ARBA00010617"/>
    </source>
</evidence>
<dbReference type="GO" id="GO:0016705">
    <property type="term" value="F:oxidoreductase activity, acting on paired donors, with incorporation or reduction of molecular oxygen"/>
    <property type="evidence" value="ECO:0007669"/>
    <property type="project" value="InterPro"/>
</dbReference>
<reference evidence="17" key="2">
    <citation type="submission" date="2025-08" db="UniProtKB">
        <authorList>
            <consortium name="RefSeq"/>
        </authorList>
    </citation>
    <scope>IDENTIFICATION</scope>
    <source>
        <strain evidence="17">MV-25-SWS-2005</strain>
        <tissue evidence="17">Whole body</tissue>
    </source>
</reference>
<dbReference type="FunFam" id="1.10.630.10:FF:000042">
    <property type="entry name" value="Cytochrome P450"/>
    <property type="match status" value="1"/>
</dbReference>
<evidence type="ECO:0000256" key="11">
    <source>
        <dbReference type="ARBA" id="ARBA00023033"/>
    </source>
</evidence>
<dbReference type="KEGG" id="dpo:4803829"/>
<accession>A0A6I8UTE4</accession>
<keyword evidence="8" id="KW-0492">Microsome</keyword>
<dbReference type="GO" id="GO:0020037">
    <property type="term" value="F:heme binding"/>
    <property type="evidence" value="ECO:0007669"/>
    <property type="project" value="InterPro"/>
</dbReference>
<dbReference type="CDD" id="cd11056">
    <property type="entry name" value="CYP6-like"/>
    <property type="match status" value="1"/>
</dbReference>
<feature type="chain" id="PRO_5026263637" evidence="15">
    <location>
        <begin position="22"/>
        <end position="516"/>
    </location>
</feature>
<evidence type="ECO:0000256" key="5">
    <source>
        <dbReference type="ARBA" id="ARBA00022617"/>
    </source>
</evidence>
<dbReference type="GO" id="GO:0005506">
    <property type="term" value="F:iron ion binding"/>
    <property type="evidence" value="ECO:0007669"/>
    <property type="project" value="InterPro"/>
</dbReference>
<dbReference type="AlphaFoldDB" id="A0A6I8UTE4"/>
<evidence type="ECO:0000256" key="7">
    <source>
        <dbReference type="ARBA" id="ARBA00022824"/>
    </source>
</evidence>
<evidence type="ECO:0000256" key="1">
    <source>
        <dbReference type="ARBA" id="ARBA00001971"/>
    </source>
</evidence>
<dbReference type="Pfam" id="PF00067">
    <property type="entry name" value="p450"/>
    <property type="match status" value="1"/>
</dbReference>
<dbReference type="GO" id="GO:0004497">
    <property type="term" value="F:monooxygenase activity"/>
    <property type="evidence" value="ECO:0007669"/>
    <property type="project" value="UniProtKB-KW"/>
</dbReference>
<dbReference type="InterPro" id="IPR017972">
    <property type="entry name" value="Cyt_P450_CS"/>
</dbReference>
<gene>
    <name evidence="17" type="primary">Cyp6d2</name>
</gene>
<evidence type="ECO:0000256" key="13">
    <source>
        <dbReference type="PIRSR" id="PIRSR602401-1"/>
    </source>
</evidence>
<evidence type="ECO:0000256" key="6">
    <source>
        <dbReference type="ARBA" id="ARBA00022723"/>
    </source>
</evidence>
<name>A0A6I8UTE4_DROPS</name>
<protein>
    <submittedName>
        <fullName evidence="17">Probable cytochrome P450 6d2</fullName>
    </submittedName>
</protein>
<evidence type="ECO:0000256" key="9">
    <source>
        <dbReference type="ARBA" id="ARBA00023002"/>
    </source>
</evidence>
<keyword evidence="12" id="KW-0472">Membrane</keyword>
<feature type="signal peptide" evidence="15">
    <location>
        <begin position="1"/>
        <end position="21"/>
    </location>
</feature>
<dbReference type="PRINTS" id="PR00463">
    <property type="entry name" value="EP450I"/>
</dbReference>
<keyword evidence="10 13" id="KW-0408">Iron</keyword>
<keyword evidence="11 14" id="KW-0503">Monooxygenase</keyword>